<evidence type="ECO:0000313" key="2">
    <source>
        <dbReference type="Proteomes" id="UP001157006"/>
    </source>
</evidence>
<protein>
    <submittedName>
        <fullName evidence="1">Uncharacterized protein</fullName>
    </submittedName>
</protein>
<organism evidence="1 2">
    <name type="scientific">Vicia faba</name>
    <name type="common">Broad bean</name>
    <name type="synonym">Faba vulgaris</name>
    <dbReference type="NCBI Taxonomy" id="3906"/>
    <lineage>
        <taxon>Eukaryota</taxon>
        <taxon>Viridiplantae</taxon>
        <taxon>Streptophyta</taxon>
        <taxon>Embryophyta</taxon>
        <taxon>Tracheophyta</taxon>
        <taxon>Spermatophyta</taxon>
        <taxon>Magnoliopsida</taxon>
        <taxon>eudicotyledons</taxon>
        <taxon>Gunneridae</taxon>
        <taxon>Pentapetalae</taxon>
        <taxon>rosids</taxon>
        <taxon>fabids</taxon>
        <taxon>Fabales</taxon>
        <taxon>Fabaceae</taxon>
        <taxon>Papilionoideae</taxon>
        <taxon>50 kb inversion clade</taxon>
        <taxon>NPAAA clade</taxon>
        <taxon>Hologalegina</taxon>
        <taxon>IRL clade</taxon>
        <taxon>Fabeae</taxon>
        <taxon>Vicia</taxon>
    </lineage>
</organism>
<dbReference type="EMBL" id="OX451740">
    <property type="protein sequence ID" value="CAI8614510.1"/>
    <property type="molecule type" value="Genomic_DNA"/>
</dbReference>
<keyword evidence="2" id="KW-1185">Reference proteome</keyword>
<dbReference type="AlphaFoldDB" id="A0AAV1AVH9"/>
<accession>A0AAV1AVH9</accession>
<evidence type="ECO:0000313" key="1">
    <source>
        <dbReference type="EMBL" id="CAI8614510.1"/>
    </source>
</evidence>
<gene>
    <name evidence="1" type="ORF">VFH_V132920</name>
</gene>
<reference evidence="1 2" key="1">
    <citation type="submission" date="2023-01" db="EMBL/GenBank/DDBJ databases">
        <authorList>
            <person name="Kreplak J."/>
        </authorList>
    </citation>
    <scope>NUCLEOTIDE SEQUENCE [LARGE SCALE GENOMIC DNA]</scope>
</reference>
<sequence length="102" mass="11978">MIPIIKYLLHDQLPSDKEETRCLKKSSTRHLIVADKLYKMGRTTTVLRCIPEKYMRLIIKEMHEGPFRVAEKLSNGAYKLKTLEGVEIPRTWHVSSLRTYFS</sequence>
<dbReference type="Proteomes" id="UP001157006">
    <property type="component" value="Chromosome 5"/>
</dbReference>
<name>A0AAV1AVH9_VICFA</name>
<proteinExistence type="predicted"/>